<dbReference type="RefSeq" id="WP_144566154.1">
    <property type="nucleotide sequence ID" value="NZ_VIVN01000007.1"/>
</dbReference>
<protein>
    <submittedName>
        <fullName evidence="1">Uncharacterized protein</fullName>
    </submittedName>
</protein>
<name>A0A561D850_9BACI</name>
<dbReference type="EMBL" id="VIVN01000007">
    <property type="protein sequence ID" value="TWD99623.1"/>
    <property type="molecule type" value="Genomic_DNA"/>
</dbReference>
<accession>A0A561D850</accession>
<proteinExistence type="predicted"/>
<evidence type="ECO:0000313" key="1">
    <source>
        <dbReference type="EMBL" id="TWD99623.1"/>
    </source>
</evidence>
<organism evidence="1 2">
    <name type="scientific">Neobacillus bataviensis</name>
    <dbReference type="NCBI Taxonomy" id="220685"/>
    <lineage>
        <taxon>Bacteria</taxon>
        <taxon>Bacillati</taxon>
        <taxon>Bacillota</taxon>
        <taxon>Bacilli</taxon>
        <taxon>Bacillales</taxon>
        <taxon>Bacillaceae</taxon>
        <taxon>Neobacillus</taxon>
    </lineage>
</organism>
<comment type="caution">
    <text evidence="1">The sequence shown here is derived from an EMBL/GenBank/DDBJ whole genome shotgun (WGS) entry which is preliminary data.</text>
</comment>
<evidence type="ECO:0000313" key="2">
    <source>
        <dbReference type="Proteomes" id="UP000319671"/>
    </source>
</evidence>
<dbReference type="Proteomes" id="UP000319671">
    <property type="component" value="Unassembled WGS sequence"/>
</dbReference>
<keyword evidence="2" id="KW-1185">Reference proteome</keyword>
<sequence>MLVSANYEDLIDAKMAIEHLGETKPSIYHMFLNIIELTRKLNFGYQYMGALLMDEDPSEFKPVGQDDYVLSVYQKEIEKLKKDEKFSELKQLLKEYEQVSYANISKLALGNLPRELTGPTVIH</sequence>
<reference evidence="1 2" key="1">
    <citation type="submission" date="2019-06" db="EMBL/GenBank/DDBJ databases">
        <title>Sorghum-associated microbial communities from plants grown in Nebraska, USA.</title>
        <authorList>
            <person name="Schachtman D."/>
        </authorList>
    </citation>
    <scope>NUCLEOTIDE SEQUENCE [LARGE SCALE GENOMIC DNA]</scope>
    <source>
        <strain evidence="1 2">2482</strain>
    </source>
</reference>
<dbReference type="AlphaFoldDB" id="A0A561D850"/>
<gene>
    <name evidence="1" type="ORF">FB550_107259</name>
</gene>